<dbReference type="PANTHER" id="PTHR31793:SF27">
    <property type="entry name" value="NOVEL THIOESTERASE SUPERFAMILY DOMAIN AND SAPOSIN A-TYPE DOMAIN CONTAINING PROTEIN (0610012H03RIK)"/>
    <property type="match status" value="1"/>
</dbReference>
<dbReference type="CDD" id="cd00586">
    <property type="entry name" value="4HBT"/>
    <property type="match status" value="1"/>
</dbReference>
<gene>
    <name evidence="3" type="ORF">A4X13_0g5001</name>
</gene>
<dbReference type="Proteomes" id="UP000077521">
    <property type="component" value="Unassembled WGS sequence"/>
</dbReference>
<evidence type="ECO:0000313" key="4">
    <source>
        <dbReference type="Proteomes" id="UP000077521"/>
    </source>
</evidence>
<dbReference type="OrthoDB" id="2420454at2759"/>
<evidence type="ECO:0000256" key="2">
    <source>
        <dbReference type="ARBA" id="ARBA00022801"/>
    </source>
</evidence>
<keyword evidence="2" id="KW-0378">Hydrolase</keyword>
<evidence type="ECO:0000313" key="3">
    <source>
        <dbReference type="EMBL" id="KAE8249971.1"/>
    </source>
</evidence>
<sequence>MAPPPLRKYPFTLPIQSRFPDADMYHHINNVQYYIYADTIINTYLIDNCGLQPASATASPIGLMISSSCNFYAPLHFPAIIQTGLCVRKMGKSSVEYEIGIWEKPSQEGKEGVLAAVVRCTHVFVDRETRVPVGKGKGGSAEGLPQKMREGLEKILMKEEAGRDSRL</sequence>
<dbReference type="GO" id="GO:0047617">
    <property type="term" value="F:fatty acyl-CoA hydrolase activity"/>
    <property type="evidence" value="ECO:0007669"/>
    <property type="project" value="TreeGrafter"/>
</dbReference>
<reference evidence="3" key="2">
    <citation type="journal article" date="2019" name="IMA Fungus">
        <title>Genome sequencing and comparison of five Tilletia species to identify candidate genes for the detection of regulated species infecting wheat.</title>
        <authorList>
            <person name="Nguyen H.D.T."/>
            <person name="Sultana T."/>
            <person name="Kesanakurti P."/>
            <person name="Hambleton S."/>
        </authorList>
    </citation>
    <scope>NUCLEOTIDE SEQUENCE</scope>
    <source>
        <strain evidence="3">DAOMC 236416</strain>
    </source>
</reference>
<dbReference type="Gene3D" id="3.10.129.10">
    <property type="entry name" value="Hotdog Thioesterase"/>
    <property type="match status" value="1"/>
</dbReference>
<comment type="caution">
    <text evidence="3">The sequence shown here is derived from an EMBL/GenBank/DDBJ whole genome shotgun (WGS) entry which is preliminary data.</text>
</comment>
<keyword evidence="4" id="KW-1185">Reference proteome</keyword>
<comment type="similarity">
    <text evidence="1">Belongs to the 4-hydroxybenzoyl-CoA thioesterase family.</text>
</comment>
<dbReference type="InterPro" id="IPR050563">
    <property type="entry name" value="4-hydroxybenzoyl-CoA_TE"/>
</dbReference>
<proteinExistence type="inferred from homology"/>
<dbReference type="PANTHER" id="PTHR31793">
    <property type="entry name" value="4-HYDROXYBENZOYL-COA THIOESTERASE FAMILY MEMBER"/>
    <property type="match status" value="1"/>
</dbReference>
<dbReference type="InterPro" id="IPR029069">
    <property type="entry name" value="HotDog_dom_sf"/>
</dbReference>
<dbReference type="EMBL" id="LWDF02000358">
    <property type="protein sequence ID" value="KAE8249971.1"/>
    <property type="molecule type" value="Genomic_DNA"/>
</dbReference>
<reference evidence="3" key="1">
    <citation type="submission" date="2016-04" db="EMBL/GenBank/DDBJ databases">
        <authorList>
            <person name="Nguyen H.D."/>
            <person name="Samba Siva P."/>
            <person name="Cullis J."/>
            <person name="Levesque C.A."/>
            <person name="Hambleton S."/>
        </authorList>
    </citation>
    <scope>NUCLEOTIDE SEQUENCE</scope>
    <source>
        <strain evidence="3">DAOMC 236416</strain>
    </source>
</reference>
<dbReference type="SUPFAM" id="SSF54637">
    <property type="entry name" value="Thioesterase/thiol ester dehydrase-isomerase"/>
    <property type="match status" value="1"/>
</dbReference>
<organism evidence="3 4">
    <name type="scientific">Tilletia indica</name>
    <dbReference type="NCBI Taxonomy" id="43049"/>
    <lineage>
        <taxon>Eukaryota</taxon>
        <taxon>Fungi</taxon>
        <taxon>Dikarya</taxon>
        <taxon>Basidiomycota</taxon>
        <taxon>Ustilaginomycotina</taxon>
        <taxon>Exobasidiomycetes</taxon>
        <taxon>Tilletiales</taxon>
        <taxon>Tilletiaceae</taxon>
        <taxon>Tilletia</taxon>
    </lineage>
</organism>
<dbReference type="AlphaFoldDB" id="A0A177T8K1"/>
<accession>A0A177T8K1</accession>
<evidence type="ECO:0000256" key="1">
    <source>
        <dbReference type="ARBA" id="ARBA00005953"/>
    </source>
</evidence>
<protein>
    <recommendedName>
        <fullName evidence="5">Thioesterase domain-containing protein</fullName>
    </recommendedName>
</protein>
<name>A0A177T8K1_9BASI</name>
<evidence type="ECO:0008006" key="5">
    <source>
        <dbReference type="Google" id="ProtNLM"/>
    </source>
</evidence>
<dbReference type="Pfam" id="PF13279">
    <property type="entry name" value="4HBT_2"/>
    <property type="match status" value="1"/>
</dbReference>